<name>A0ACB6QTC2_9PLEO</name>
<evidence type="ECO:0000313" key="2">
    <source>
        <dbReference type="Proteomes" id="UP000799755"/>
    </source>
</evidence>
<reference evidence="1" key="1">
    <citation type="journal article" date="2020" name="Stud. Mycol.">
        <title>101 Dothideomycetes genomes: a test case for predicting lifestyles and emergence of pathogens.</title>
        <authorList>
            <person name="Haridas S."/>
            <person name="Albert R."/>
            <person name="Binder M."/>
            <person name="Bloem J."/>
            <person name="Labutti K."/>
            <person name="Salamov A."/>
            <person name="Andreopoulos B."/>
            <person name="Baker S."/>
            <person name="Barry K."/>
            <person name="Bills G."/>
            <person name="Bluhm B."/>
            <person name="Cannon C."/>
            <person name="Castanera R."/>
            <person name="Culley D."/>
            <person name="Daum C."/>
            <person name="Ezra D."/>
            <person name="Gonzalez J."/>
            <person name="Henrissat B."/>
            <person name="Kuo A."/>
            <person name="Liang C."/>
            <person name="Lipzen A."/>
            <person name="Lutzoni F."/>
            <person name="Magnuson J."/>
            <person name="Mondo S."/>
            <person name="Nolan M."/>
            <person name="Ohm R."/>
            <person name="Pangilinan J."/>
            <person name="Park H.-J."/>
            <person name="Ramirez L."/>
            <person name="Alfaro M."/>
            <person name="Sun H."/>
            <person name="Tritt A."/>
            <person name="Yoshinaga Y."/>
            <person name="Zwiers L.-H."/>
            <person name="Turgeon B."/>
            <person name="Goodwin S."/>
            <person name="Spatafora J."/>
            <person name="Crous P."/>
            <person name="Grigoriev I."/>
        </authorList>
    </citation>
    <scope>NUCLEOTIDE SEQUENCE</scope>
    <source>
        <strain evidence="1">ATCC 200398</strain>
    </source>
</reference>
<proteinExistence type="predicted"/>
<gene>
    <name evidence="1" type="ORF">BDR25DRAFT_371972</name>
</gene>
<sequence length="231" mass="24574">MSGGVVRINPETATQRTPNLSESAPARGPASAGIAIVRNKRPDPSAVQLKVALTKSGGTAHSEVTLRMILQGISSSILYTVGLAVLVDTIEKDEAGQWMGTAMSCNNIGIIISPLLGGIIYDRSGKMSVFLIMIGLGAFDIVLRVLMKERTRIFAEAANKDNPCAKELGNHRLDSTISVTPSIISSNLGPVLVTKSQSHRRLPGIISLLRSPRLLAALYGCFINECIVLPT</sequence>
<organism evidence="1 2">
    <name type="scientific">Lindgomyces ingoldianus</name>
    <dbReference type="NCBI Taxonomy" id="673940"/>
    <lineage>
        <taxon>Eukaryota</taxon>
        <taxon>Fungi</taxon>
        <taxon>Dikarya</taxon>
        <taxon>Ascomycota</taxon>
        <taxon>Pezizomycotina</taxon>
        <taxon>Dothideomycetes</taxon>
        <taxon>Pleosporomycetidae</taxon>
        <taxon>Pleosporales</taxon>
        <taxon>Lindgomycetaceae</taxon>
        <taxon>Lindgomyces</taxon>
    </lineage>
</organism>
<dbReference type="Proteomes" id="UP000799755">
    <property type="component" value="Unassembled WGS sequence"/>
</dbReference>
<protein>
    <submittedName>
        <fullName evidence="1">Uncharacterized protein</fullName>
    </submittedName>
</protein>
<keyword evidence="2" id="KW-1185">Reference proteome</keyword>
<evidence type="ECO:0000313" key="1">
    <source>
        <dbReference type="EMBL" id="KAF2469416.1"/>
    </source>
</evidence>
<comment type="caution">
    <text evidence="1">The sequence shown here is derived from an EMBL/GenBank/DDBJ whole genome shotgun (WGS) entry which is preliminary data.</text>
</comment>
<dbReference type="EMBL" id="MU003512">
    <property type="protein sequence ID" value="KAF2469416.1"/>
    <property type="molecule type" value="Genomic_DNA"/>
</dbReference>
<accession>A0ACB6QTC2</accession>